<dbReference type="Proteomes" id="UP000228867">
    <property type="component" value="Unassembled WGS sequence"/>
</dbReference>
<evidence type="ECO:0000256" key="1">
    <source>
        <dbReference type="ARBA" id="ARBA00004141"/>
    </source>
</evidence>
<dbReference type="InterPro" id="IPR023298">
    <property type="entry name" value="ATPase_P-typ_TM_dom_sf"/>
</dbReference>
<keyword evidence="6 8" id="KW-1133">Transmembrane helix</keyword>
<evidence type="ECO:0000256" key="7">
    <source>
        <dbReference type="ARBA" id="ARBA00023136"/>
    </source>
</evidence>
<dbReference type="SFLD" id="SFLDS00003">
    <property type="entry name" value="Haloacid_Dehalogenase"/>
    <property type="match status" value="1"/>
</dbReference>
<dbReference type="GO" id="GO:0005524">
    <property type="term" value="F:ATP binding"/>
    <property type="evidence" value="ECO:0007669"/>
    <property type="project" value="UniProtKB-KW"/>
</dbReference>
<keyword evidence="5" id="KW-1278">Translocase</keyword>
<dbReference type="Gene3D" id="3.40.50.1000">
    <property type="entry name" value="HAD superfamily/HAD-like"/>
    <property type="match status" value="1"/>
</dbReference>
<dbReference type="NCBIfam" id="TIGR01494">
    <property type="entry name" value="ATPase_P-type"/>
    <property type="match status" value="2"/>
</dbReference>
<dbReference type="EMBL" id="PCWR01000031">
    <property type="protein sequence ID" value="PIR07390.1"/>
    <property type="molecule type" value="Genomic_DNA"/>
</dbReference>
<gene>
    <name evidence="10" type="ORF">COV54_01345</name>
</gene>
<dbReference type="SUPFAM" id="SSF56784">
    <property type="entry name" value="HAD-like"/>
    <property type="match status" value="1"/>
</dbReference>
<dbReference type="InterPro" id="IPR004014">
    <property type="entry name" value="ATPase_P-typ_cation-transptr_N"/>
</dbReference>
<dbReference type="Pfam" id="PF00689">
    <property type="entry name" value="Cation_ATPase_C"/>
    <property type="match status" value="1"/>
</dbReference>
<sequence length="811" mass="90983">MLHKGLSEKRVLELREKFGENVIPFKEEATWLSILFSQLKSPLIYILIIVGLISLILKEYFDAGLIGFVIIINVLMGFFQEYNAKKTLTALRKILKPKTIVIRAGQRKEIEVKELVLGDLVVLGSGDRIPADGKLIEGMSLLINEAILTGEEEAVTRTEKEGSSLLFMGTTVISGRGVMEVIKTGKETEMGKIGKSLTEVKEEKTPLQIKLEIFSKNLAVIVLFVCLVIFILGVFHKENPFEMFKMAVILSIAAIPEGLPIAITMILALGMRRILKRNGLVKTLLSIETLGSTSVICTDKTGTLTEGKMKVVKTDFLDRKKTLLALILNNEQRSSVEVAIWEYVKNEKELDPQEVFDRSKRIYEEPFDSEKKYSMTINEAEGRENAFLMGAPEIILSFCQILNEEKNKILEEIEKWADEGLRILGVAFKEKGDLKEKKEFFWLGLIGIADPIRKEAKEAILTARRAGIKVKIVTGDYRKTAERVAKNLGFKLEPKNILEGPELEVISEDELKKRIDDIILFTRVTPHQKQKIVKVLQEKEEVVAMTGDGVNDAPALKKANIGVVVGTASDVAKEAADLILLDNNFKTIVAACEEGRLIFSNIKKTVGYVLSNSFAEIALIFGAVLLNLPFPLTVVQILWIHLICDGPPDLMLAFEPKEKLLMAKTPKNIKKEEILSSFTKFLILAVSLAAGILSLFLFWRLGIREGNLNLGRTIAFATIASVSLVYIFAYKNLKKPIIETESFFQNKFMFFGVAYGFLLLFLAIYLPFFNKVLGTIPLRPFHWLLIFAVALFITLIVELVKIFSNLTTKKK</sequence>
<evidence type="ECO:0000256" key="4">
    <source>
        <dbReference type="ARBA" id="ARBA00022840"/>
    </source>
</evidence>
<keyword evidence="3" id="KW-0547">Nucleotide-binding</keyword>
<dbReference type="InterPro" id="IPR023299">
    <property type="entry name" value="ATPase_P-typ_cyto_dom_N"/>
</dbReference>
<dbReference type="SFLD" id="SFLDF00027">
    <property type="entry name" value="p-type_atpase"/>
    <property type="match status" value="1"/>
</dbReference>
<proteinExistence type="predicted"/>
<dbReference type="Gene3D" id="1.20.1110.10">
    <property type="entry name" value="Calcium-transporting ATPase, transmembrane domain"/>
    <property type="match status" value="1"/>
</dbReference>
<comment type="subcellular location">
    <subcellularLocation>
        <location evidence="1">Membrane</location>
        <topology evidence="1">Multi-pass membrane protein</topology>
    </subcellularLocation>
</comment>
<feature type="transmembrane region" description="Helical" evidence="8">
    <location>
        <begin position="42"/>
        <end position="57"/>
    </location>
</feature>
<dbReference type="InterPro" id="IPR059000">
    <property type="entry name" value="ATPase_P-type_domA"/>
</dbReference>
<dbReference type="GO" id="GO:0016020">
    <property type="term" value="C:membrane"/>
    <property type="evidence" value="ECO:0007669"/>
    <property type="project" value="UniProtKB-SubCell"/>
</dbReference>
<feature type="transmembrane region" description="Helical" evidence="8">
    <location>
        <begin position="674"/>
        <end position="698"/>
    </location>
</feature>
<feature type="transmembrane region" description="Helical" evidence="8">
    <location>
        <begin position="218"/>
        <end position="235"/>
    </location>
</feature>
<feature type="transmembrane region" description="Helical" evidence="8">
    <location>
        <begin position="781"/>
        <end position="803"/>
    </location>
</feature>
<dbReference type="SFLD" id="SFLDG00002">
    <property type="entry name" value="C1.7:_P-type_atpase_like"/>
    <property type="match status" value="1"/>
</dbReference>
<dbReference type="Pfam" id="PF00702">
    <property type="entry name" value="Hydrolase"/>
    <property type="match status" value="1"/>
</dbReference>
<keyword evidence="7 8" id="KW-0472">Membrane</keyword>
<evidence type="ECO:0000256" key="8">
    <source>
        <dbReference type="SAM" id="Phobius"/>
    </source>
</evidence>
<organism evidence="10 11">
    <name type="scientific">Candidatus Jorgensenbacteria bacterium CG11_big_fil_rev_8_21_14_0_20_38_23</name>
    <dbReference type="NCBI Taxonomy" id="1974594"/>
    <lineage>
        <taxon>Bacteria</taxon>
        <taxon>Candidatus Joergenseniibacteriota</taxon>
    </lineage>
</organism>
<name>A0A2H0NES1_9BACT</name>
<dbReference type="SUPFAM" id="SSF81653">
    <property type="entry name" value="Calcium ATPase, transduction domain A"/>
    <property type="match status" value="1"/>
</dbReference>
<dbReference type="PRINTS" id="PR00120">
    <property type="entry name" value="HATPASE"/>
</dbReference>
<keyword evidence="4" id="KW-0067">ATP-binding</keyword>
<dbReference type="Gene3D" id="2.70.150.10">
    <property type="entry name" value="Calcium-transporting ATPase, cytoplasmic transduction domain A"/>
    <property type="match status" value="1"/>
</dbReference>
<feature type="transmembrane region" description="Helical" evidence="8">
    <location>
        <begin position="247"/>
        <end position="269"/>
    </location>
</feature>
<accession>A0A2H0NES1</accession>
<dbReference type="GO" id="GO:0016887">
    <property type="term" value="F:ATP hydrolysis activity"/>
    <property type="evidence" value="ECO:0007669"/>
    <property type="project" value="InterPro"/>
</dbReference>
<comment type="caution">
    <text evidence="10">The sequence shown here is derived from an EMBL/GenBank/DDBJ whole genome shotgun (WGS) entry which is preliminary data.</text>
</comment>
<evidence type="ECO:0000256" key="6">
    <source>
        <dbReference type="ARBA" id="ARBA00022989"/>
    </source>
</evidence>
<dbReference type="AlphaFoldDB" id="A0A2H0NES1"/>
<feature type="transmembrane region" description="Helical" evidence="8">
    <location>
        <begin position="748"/>
        <end position="769"/>
    </location>
</feature>
<dbReference type="InterPro" id="IPR044492">
    <property type="entry name" value="P_typ_ATPase_HD_dom"/>
</dbReference>
<dbReference type="InterPro" id="IPR023214">
    <property type="entry name" value="HAD_sf"/>
</dbReference>
<dbReference type="InterPro" id="IPR006068">
    <property type="entry name" value="ATPase_P-typ_cation-transptr_C"/>
</dbReference>
<dbReference type="InterPro" id="IPR018303">
    <property type="entry name" value="ATPase_P-typ_P_site"/>
</dbReference>
<dbReference type="InterPro" id="IPR036412">
    <property type="entry name" value="HAD-like_sf"/>
</dbReference>
<dbReference type="SUPFAM" id="SSF81665">
    <property type="entry name" value="Calcium ATPase, transmembrane domain M"/>
    <property type="match status" value="1"/>
</dbReference>
<dbReference type="InterPro" id="IPR008250">
    <property type="entry name" value="ATPase_P-typ_transduc_dom_A_sf"/>
</dbReference>
<feature type="domain" description="Cation-transporting P-type ATPase N-terminal" evidence="9">
    <location>
        <begin position="2"/>
        <end position="59"/>
    </location>
</feature>
<evidence type="ECO:0000259" key="9">
    <source>
        <dbReference type="SMART" id="SM00831"/>
    </source>
</evidence>
<dbReference type="Pfam" id="PF00690">
    <property type="entry name" value="Cation_ATPase_N"/>
    <property type="match status" value="1"/>
</dbReference>
<evidence type="ECO:0000313" key="10">
    <source>
        <dbReference type="EMBL" id="PIR07390.1"/>
    </source>
</evidence>
<feature type="transmembrane region" description="Helical" evidence="8">
    <location>
        <begin position="710"/>
        <end position="728"/>
    </location>
</feature>
<dbReference type="PANTHER" id="PTHR42861">
    <property type="entry name" value="CALCIUM-TRANSPORTING ATPASE"/>
    <property type="match status" value="1"/>
</dbReference>
<evidence type="ECO:0000256" key="2">
    <source>
        <dbReference type="ARBA" id="ARBA00022692"/>
    </source>
</evidence>
<evidence type="ECO:0000256" key="5">
    <source>
        <dbReference type="ARBA" id="ARBA00022967"/>
    </source>
</evidence>
<feature type="transmembrane region" description="Helical" evidence="8">
    <location>
        <begin position="63"/>
        <end position="82"/>
    </location>
</feature>
<dbReference type="InterPro" id="IPR001757">
    <property type="entry name" value="P_typ_ATPase"/>
</dbReference>
<keyword evidence="2 8" id="KW-0812">Transmembrane</keyword>
<evidence type="ECO:0000256" key="3">
    <source>
        <dbReference type="ARBA" id="ARBA00022741"/>
    </source>
</evidence>
<protein>
    <submittedName>
        <fullName evidence="10">ATPase</fullName>
    </submittedName>
</protein>
<dbReference type="PRINTS" id="PR00119">
    <property type="entry name" value="CATATPASE"/>
</dbReference>
<dbReference type="SMART" id="SM00831">
    <property type="entry name" value="Cation_ATPase_N"/>
    <property type="match status" value="1"/>
</dbReference>
<dbReference type="Gene3D" id="3.40.1110.10">
    <property type="entry name" value="Calcium-transporting ATPase, cytoplasmic domain N"/>
    <property type="match status" value="1"/>
</dbReference>
<reference evidence="10 11" key="1">
    <citation type="submission" date="2017-09" db="EMBL/GenBank/DDBJ databases">
        <title>Depth-based differentiation of microbial function through sediment-hosted aquifers and enrichment of novel symbionts in the deep terrestrial subsurface.</title>
        <authorList>
            <person name="Probst A.J."/>
            <person name="Ladd B."/>
            <person name="Jarett J.K."/>
            <person name="Geller-Mcgrath D.E."/>
            <person name="Sieber C.M."/>
            <person name="Emerson J.B."/>
            <person name="Anantharaman K."/>
            <person name="Thomas B.C."/>
            <person name="Malmstrom R."/>
            <person name="Stieglmeier M."/>
            <person name="Klingl A."/>
            <person name="Woyke T."/>
            <person name="Ryan C.M."/>
            <person name="Banfield J.F."/>
        </authorList>
    </citation>
    <scope>NUCLEOTIDE SEQUENCE [LARGE SCALE GENOMIC DNA]</scope>
    <source>
        <strain evidence="10">CG11_big_fil_rev_8_21_14_0_20_38_23</strain>
    </source>
</reference>
<evidence type="ECO:0000313" key="11">
    <source>
        <dbReference type="Proteomes" id="UP000228867"/>
    </source>
</evidence>
<dbReference type="Pfam" id="PF00122">
    <property type="entry name" value="E1-E2_ATPase"/>
    <property type="match status" value="1"/>
</dbReference>
<dbReference type="PROSITE" id="PS00154">
    <property type="entry name" value="ATPASE_E1_E2"/>
    <property type="match status" value="1"/>
</dbReference>